<dbReference type="PANTHER" id="PTHR42983">
    <property type="entry name" value="DINITROGENASE IRON-MOLYBDENUM COFACTOR PROTEIN-RELATED"/>
    <property type="match status" value="1"/>
</dbReference>
<sequence>MIIAIPVIENNGENSQISEHFGHSPFFAFYDTEKDELRIENNPLEEHGPGDVPNFLHSKGVNLIIVRGIGQRAISFFEQLGIKVIRGASGSVKDLINAFLENKIEDKEYQVKEKFHNH</sequence>
<dbReference type="Gene3D" id="3.30.420.130">
    <property type="entry name" value="Dinitrogenase iron-molybdenum cofactor biosynthesis domain"/>
    <property type="match status" value="1"/>
</dbReference>
<dbReference type="Pfam" id="PF02579">
    <property type="entry name" value="Nitro_FeMo-Co"/>
    <property type="match status" value="1"/>
</dbReference>
<dbReference type="RefSeq" id="WP_184619345.1">
    <property type="nucleotide sequence ID" value="NZ_JACHEX010000002.1"/>
</dbReference>
<comment type="caution">
    <text evidence="2">The sequence shown here is derived from an EMBL/GenBank/DDBJ whole genome shotgun (WGS) entry which is preliminary data.</text>
</comment>
<keyword evidence="3" id="KW-1185">Reference proteome</keyword>
<dbReference type="Proteomes" id="UP000555828">
    <property type="component" value="Unassembled WGS sequence"/>
</dbReference>
<dbReference type="InterPro" id="IPR033913">
    <property type="entry name" value="MTH1175_dom"/>
</dbReference>
<reference evidence="2 3" key="1">
    <citation type="submission" date="2020-08" db="EMBL/GenBank/DDBJ databases">
        <title>Genomic Encyclopedia of Type Strains, Phase IV (KMG-IV): sequencing the most valuable type-strain genomes for metagenomic binning, comparative biology and taxonomic classification.</title>
        <authorList>
            <person name="Goeker M."/>
        </authorList>
    </citation>
    <scope>NUCLEOTIDE SEQUENCE [LARGE SCALE GENOMIC DNA]</scope>
    <source>
        <strain evidence="2 3">DSM 13481</strain>
    </source>
</reference>
<dbReference type="InterPro" id="IPR036105">
    <property type="entry name" value="DiNase_FeMo-co_biosyn_sf"/>
</dbReference>
<name>A0A841GNG6_9BACT</name>
<gene>
    <name evidence="2" type="ORF">HNP65_001142</name>
</gene>
<protein>
    <submittedName>
        <fullName evidence="2">Putative Fe-Mo cluster-binding NifX family protein</fullName>
    </submittedName>
</protein>
<evidence type="ECO:0000259" key="1">
    <source>
        <dbReference type="Pfam" id="PF02579"/>
    </source>
</evidence>
<dbReference type="AlphaFoldDB" id="A0A841GNG6"/>
<evidence type="ECO:0000313" key="3">
    <source>
        <dbReference type="Proteomes" id="UP000555828"/>
    </source>
</evidence>
<dbReference type="CDD" id="cd00851">
    <property type="entry name" value="MTH1175"/>
    <property type="match status" value="1"/>
</dbReference>
<organism evidence="2 3">
    <name type="scientific">Thermosipho japonicus</name>
    <dbReference type="NCBI Taxonomy" id="90323"/>
    <lineage>
        <taxon>Bacteria</taxon>
        <taxon>Thermotogati</taxon>
        <taxon>Thermotogota</taxon>
        <taxon>Thermotogae</taxon>
        <taxon>Thermotogales</taxon>
        <taxon>Fervidobacteriaceae</taxon>
        <taxon>Thermosipho</taxon>
    </lineage>
</organism>
<feature type="domain" description="Dinitrogenase iron-molybdenum cofactor biosynthesis" evidence="1">
    <location>
        <begin position="14"/>
        <end position="100"/>
    </location>
</feature>
<accession>A0A841GNG6</accession>
<evidence type="ECO:0000313" key="2">
    <source>
        <dbReference type="EMBL" id="MBB6062704.1"/>
    </source>
</evidence>
<dbReference type="EMBL" id="JACHEX010000002">
    <property type="protein sequence ID" value="MBB6062704.1"/>
    <property type="molecule type" value="Genomic_DNA"/>
</dbReference>
<proteinExistence type="predicted"/>
<dbReference type="SUPFAM" id="SSF53146">
    <property type="entry name" value="Nitrogenase accessory factor-like"/>
    <property type="match status" value="1"/>
</dbReference>
<dbReference type="PANTHER" id="PTHR42983:SF1">
    <property type="entry name" value="IRON-MOLYBDENUM PROTEIN"/>
    <property type="match status" value="1"/>
</dbReference>
<dbReference type="InterPro" id="IPR003731">
    <property type="entry name" value="Di-Nase_FeMo-co_biosynth"/>
</dbReference>